<accession>A0A0F9WS86</accession>
<proteinExistence type="predicted"/>
<evidence type="ECO:0008006" key="2">
    <source>
        <dbReference type="Google" id="ProtNLM"/>
    </source>
</evidence>
<dbReference type="Pfam" id="PF13707">
    <property type="entry name" value="RloB"/>
    <property type="match status" value="1"/>
</dbReference>
<dbReference type="EMBL" id="LAZR01000212">
    <property type="protein sequence ID" value="KKN81658.1"/>
    <property type="molecule type" value="Genomic_DNA"/>
</dbReference>
<dbReference type="InterPro" id="IPR025591">
    <property type="entry name" value="RloB"/>
</dbReference>
<reference evidence="1" key="1">
    <citation type="journal article" date="2015" name="Nature">
        <title>Complex archaea that bridge the gap between prokaryotes and eukaryotes.</title>
        <authorList>
            <person name="Spang A."/>
            <person name="Saw J.H."/>
            <person name="Jorgensen S.L."/>
            <person name="Zaremba-Niedzwiedzka K."/>
            <person name="Martijn J."/>
            <person name="Lind A.E."/>
            <person name="van Eijk R."/>
            <person name="Schleper C."/>
            <person name="Guy L."/>
            <person name="Ettema T.J."/>
        </authorList>
    </citation>
    <scope>NUCLEOTIDE SEQUENCE</scope>
</reference>
<comment type="caution">
    <text evidence="1">The sequence shown here is derived from an EMBL/GenBank/DDBJ whole genome shotgun (WGS) entry which is preliminary data.</text>
</comment>
<evidence type="ECO:0000313" key="1">
    <source>
        <dbReference type="EMBL" id="KKN81658.1"/>
    </source>
</evidence>
<dbReference type="AlphaFoldDB" id="A0A0F9WS86"/>
<dbReference type="SUPFAM" id="SSF160945">
    <property type="entry name" value="PH0156-like"/>
    <property type="match status" value="1"/>
</dbReference>
<gene>
    <name evidence="1" type="ORF">LCGC14_0317340</name>
</gene>
<name>A0A0F9WS86_9ZZZZ</name>
<sequence length="227" mass="26319">MPFQDRNFSKPIYEETGKEPKKVVIISCEGCNTEPEYFSSIVDKLSENVKNLVEIEIVEKLDNSSDPNNVLRNLENHIEEKFDFKNGTDILWLVIDRESVDSRKKAIEDILPVCHTKGYSIALSNPLFEFWLLLHVCDISKYKKEDLHNNEWVTEARNRRFIDKQLSEILDNGFNKKSGRFNQEIISVENIKRAIAQEQQFCSTLPNLLDELGTNVSILINDILDLE</sequence>
<protein>
    <recommendedName>
        <fullName evidence="2">RloB domain-containing protein</fullName>
    </recommendedName>
</protein>
<organism evidence="1">
    <name type="scientific">marine sediment metagenome</name>
    <dbReference type="NCBI Taxonomy" id="412755"/>
    <lineage>
        <taxon>unclassified sequences</taxon>
        <taxon>metagenomes</taxon>
        <taxon>ecological metagenomes</taxon>
    </lineage>
</organism>